<keyword evidence="2" id="KW-1185">Reference proteome</keyword>
<reference evidence="1 2" key="1">
    <citation type="submission" date="2017-09" db="EMBL/GenBank/DDBJ databases">
        <authorList>
            <person name="Ehlers B."/>
            <person name="Leendertz F.H."/>
        </authorList>
    </citation>
    <scope>NUCLEOTIDE SEQUENCE [LARGE SCALE GENOMIC DNA]</scope>
    <source>
        <strain evidence="1 2">DSM 45537</strain>
    </source>
</reference>
<gene>
    <name evidence="1" type="ORF">SAMN04244553_4567</name>
</gene>
<proteinExistence type="predicted"/>
<sequence>MTKIRAFGIALAAAAGIVAGSGVASAEAVQPVQPAAPAAQQVADMYPIDKMIMDLVKALSSGSSGAGTQ</sequence>
<name>A0A285LRU5_9NOCA</name>
<dbReference type="RefSeq" id="WP_097246530.1">
    <property type="nucleotide sequence ID" value="NZ_JAMTCV010000003.1"/>
</dbReference>
<evidence type="ECO:0000313" key="1">
    <source>
        <dbReference type="EMBL" id="SNY87619.1"/>
    </source>
</evidence>
<organism evidence="1 2">
    <name type="scientific">Nocardia amikacinitolerans</name>
    <dbReference type="NCBI Taxonomy" id="756689"/>
    <lineage>
        <taxon>Bacteria</taxon>
        <taxon>Bacillati</taxon>
        <taxon>Actinomycetota</taxon>
        <taxon>Actinomycetes</taxon>
        <taxon>Mycobacteriales</taxon>
        <taxon>Nocardiaceae</taxon>
        <taxon>Nocardia</taxon>
    </lineage>
</organism>
<protein>
    <submittedName>
        <fullName evidence="1">Uncharacterized protein</fullName>
    </submittedName>
</protein>
<accession>A0A285LRU5</accession>
<dbReference type="AlphaFoldDB" id="A0A285LRU5"/>
<dbReference type="EMBL" id="OBEG01000004">
    <property type="protein sequence ID" value="SNY87619.1"/>
    <property type="molecule type" value="Genomic_DNA"/>
</dbReference>
<dbReference type="Proteomes" id="UP000219565">
    <property type="component" value="Unassembled WGS sequence"/>
</dbReference>
<evidence type="ECO:0000313" key="2">
    <source>
        <dbReference type="Proteomes" id="UP000219565"/>
    </source>
</evidence>